<evidence type="ECO:0000259" key="9">
    <source>
        <dbReference type="PROSITE" id="PS50928"/>
    </source>
</evidence>
<dbReference type="PANTHER" id="PTHR43357">
    <property type="entry name" value="INNER MEMBRANE ABC TRANSPORTER PERMEASE PROTEIN YDCV"/>
    <property type="match status" value="1"/>
</dbReference>
<dbReference type="InterPro" id="IPR035906">
    <property type="entry name" value="MetI-like_sf"/>
</dbReference>
<proteinExistence type="inferred from homology"/>
<reference evidence="10" key="1">
    <citation type="submission" date="2017-08" db="EMBL/GenBank/DDBJ databases">
        <authorList>
            <person name="Imhoff J.F."/>
            <person name="Rahn T."/>
            <person name="Kuenzel S."/>
            <person name="Neulinger S.C."/>
        </authorList>
    </citation>
    <scope>NUCLEOTIDE SEQUENCE</scope>
    <source>
        <strain evidence="10">DSM 11080</strain>
    </source>
</reference>
<dbReference type="AlphaFoldDB" id="A0AAJ0X8I5"/>
<evidence type="ECO:0000313" key="11">
    <source>
        <dbReference type="Proteomes" id="UP001296776"/>
    </source>
</evidence>
<dbReference type="InterPro" id="IPR000515">
    <property type="entry name" value="MetI-like"/>
</dbReference>
<feature type="transmembrane region" description="Helical" evidence="8">
    <location>
        <begin position="163"/>
        <end position="185"/>
    </location>
</feature>
<evidence type="ECO:0000256" key="4">
    <source>
        <dbReference type="ARBA" id="ARBA00022519"/>
    </source>
</evidence>
<dbReference type="Pfam" id="PF00528">
    <property type="entry name" value="BPD_transp_1"/>
    <property type="match status" value="2"/>
</dbReference>
<feature type="transmembrane region" description="Helical" evidence="8">
    <location>
        <begin position="123"/>
        <end position="142"/>
    </location>
</feature>
<evidence type="ECO:0000256" key="6">
    <source>
        <dbReference type="ARBA" id="ARBA00022989"/>
    </source>
</evidence>
<feature type="transmembrane region" description="Helical" evidence="8">
    <location>
        <begin position="482"/>
        <end position="502"/>
    </location>
</feature>
<feature type="transmembrane region" description="Helical" evidence="8">
    <location>
        <begin position="46"/>
        <end position="71"/>
    </location>
</feature>
<evidence type="ECO:0000256" key="5">
    <source>
        <dbReference type="ARBA" id="ARBA00022692"/>
    </source>
</evidence>
<evidence type="ECO:0000256" key="1">
    <source>
        <dbReference type="ARBA" id="ARBA00004429"/>
    </source>
</evidence>
<feature type="transmembrane region" description="Helical" evidence="8">
    <location>
        <begin position="441"/>
        <end position="462"/>
    </location>
</feature>
<comment type="subcellular location">
    <subcellularLocation>
        <location evidence="1">Cell inner membrane</location>
        <topology evidence="1">Multi-pass membrane protein</topology>
    </subcellularLocation>
    <subcellularLocation>
        <location evidence="8">Cell membrane</location>
        <topology evidence="8">Multi-pass membrane protein</topology>
    </subcellularLocation>
</comment>
<keyword evidence="6 8" id="KW-1133">Transmembrane helix</keyword>
<comment type="similarity">
    <text evidence="8">Belongs to the binding-protein-dependent transport system permease family.</text>
</comment>
<reference evidence="10" key="2">
    <citation type="journal article" date="2020" name="Microorganisms">
        <title>Osmotic Adaptation and Compatible Solute Biosynthesis of Phototrophic Bacteria as Revealed from Genome Analyses.</title>
        <authorList>
            <person name="Imhoff J.F."/>
            <person name="Rahn T."/>
            <person name="Kunzel S."/>
            <person name="Keller A."/>
            <person name="Neulinger S.C."/>
        </authorList>
    </citation>
    <scope>NUCLEOTIDE SEQUENCE</scope>
    <source>
        <strain evidence="10">DSM 11080</strain>
    </source>
</reference>
<dbReference type="RefSeq" id="WP_200343609.1">
    <property type="nucleotide sequence ID" value="NZ_NRSJ01000001.1"/>
</dbReference>
<dbReference type="EMBL" id="NRSJ01000001">
    <property type="protein sequence ID" value="MBK1703010.1"/>
    <property type="molecule type" value="Genomic_DNA"/>
</dbReference>
<keyword evidence="2 8" id="KW-0813">Transport</keyword>
<evidence type="ECO:0000256" key="8">
    <source>
        <dbReference type="RuleBase" id="RU363032"/>
    </source>
</evidence>
<dbReference type="PROSITE" id="PS50928">
    <property type="entry name" value="ABC_TM1"/>
    <property type="match status" value="2"/>
</dbReference>
<feature type="transmembrane region" description="Helical" evidence="8">
    <location>
        <begin position="343"/>
        <end position="367"/>
    </location>
</feature>
<dbReference type="Gene3D" id="1.10.3720.10">
    <property type="entry name" value="MetI-like"/>
    <property type="match status" value="2"/>
</dbReference>
<keyword evidence="11" id="KW-1185">Reference proteome</keyword>
<feature type="transmembrane region" description="Helical" evidence="8">
    <location>
        <begin position="83"/>
        <end position="103"/>
    </location>
</feature>
<dbReference type="GO" id="GO:0055085">
    <property type="term" value="P:transmembrane transport"/>
    <property type="evidence" value="ECO:0007669"/>
    <property type="project" value="InterPro"/>
</dbReference>
<feature type="transmembrane region" description="Helical" evidence="8">
    <location>
        <begin position="379"/>
        <end position="403"/>
    </location>
</feature>
<comment type="caution">
    <text evidence="10">The sequence shown here is derived from an EMBL/GenBank/DDBJ whole genome shotgun (WGS) entry which is preliminary data.</text>
</comment>
<feature type="domain" description="ABC transmembrane type-1" evidence="9">
    <location>
        <begin position="48"/>
        <end position="235"/>
    </location>
</feature>
<sequence>MSTLRRVLTGLALALFLAPALLLLFRATAPLETAALWRLADTVLPGYVATTVLLAAAAAMLALPIGVGGAWLTTFFEFPGRRLLDSALALPLVLPSYLVAIVYRELSHRFDWSPVVESPPAAAFLLALTLYPYIYMLTQASFRRQTAGYLEAGWTLGVGRWRTTWQILLPLALPAMLLGVLLVVVEVVSDFGTASALGLRTLTIAVHRAWFSQYDQALAAQLALLTALLPLLLVAAYGGLTQGRSFTTLTNRPRSPERQHLSFSLAWLAAAACSLPVLLGFAWPMLWLLAWAAEAIDRFRLRELYGDLLNTLLLGIGTAALTLLLGLFFALTARAADGPHWRLGILSVLSLTYGMPAIALAIALLFLTGWSYQTAGGAWLADTLLLVLLATTLRFTAFASFSIESGLAGVSPRLDDALRCAGRGRLHGLLRVLLPQIRGPLVIAALLVFVITSKELTLSLVLQPFGYGSLALSIFRFAEIDLYPPAALYTLSLVLVLIYPVLSLNRWLGGRP</sequence>
<feature type="domain" description="ABC transmembrane type-1" evidence="9">
    <location>
        <begin position="308"/>
        <end position="506"/>
    </location>
</feature>
<dbReference type="Proteomes" id="UP001296776">
    <property type="component" value="Unassembled WGS sequence"/>
</dbReference>
<dbReference type="PANTHER" id="PTHR43357:SF3">
    <property type="entry name" value="FE(3+)-TRANSPORT SYSTEM PERMEASE PROTEIN FBPB 2"/>
    <property type="match status" value="1"/>
</dbReference>
<name>A0AAJ0X8I5_9GAMM</name>
<keyword evidence="7 8" id="KW-0472">Membrane</keyword>
<accession>A0AAJ0X8I5</accession>
<keyword evidence="3" id="KW-1003">Cell membrane</keyword>
<feature type="transmembrane region" description="Helical" evidence="8">
    <location>
        <begin position="308"/>
        <end position="331"/>
    </location>
</feature>
<evidence type="ECO:0000256" key="7">
    <source>
        <dbReference type="ARBA" id="ARBA00023136"/>
    </source>
</evidence>
<keyword evidence="4" id="KW-0997">Cell inner membrane</keyword>
<feature type="transmembrane region" description="Helical" evidence="8">
    <location>
        <begin position="261"/>
        <end position="288"/>
    </location>
</feature>
<evidence type="ECO:0000313" key="10">
    <source>
        <dbReference type="EMBL" id="MBK1703010.1"/>
    </source>
</evidence>
<keyword evidence="5 8" id="KW-0812">Transmembrane</keyword>
<evidence type="ECO:0000256" key="2">
    <source>
        <dbReference type="ARBA" id="ARBA00022448"/>
    </source>
</evidence>
<protein>
    <recommendedName>
        <fullName evidence="9">ABC transmembrane type-1 domain-containing protein</fullName>
    </recommendedName>
</protein>
<organism evidence="10 11">
    <name type="scientific">Halochromatium glycolicum</name>
    <dbReference type="NCBI Taxonomy" id="85075"/>
    <lineage>
        <taxon>Bacteria</taxon>
        <taxon>Pseudomonadati</taxon>
        <taxon>Pseudomonadota</taxon>
        <taxon>Gammaproteobacteria</taxon>
        <taxon>Chromatiales</taxon>
        <taxon>Chromatiaceae</taxon>
        <taxon>Halochromatium</taxon>
    </lineage>
</organism>
<dbReference type="SUPFAM" id="SSF161098">
    <property type="entry name" value="MetI-like"/>
    <property type="match status" value="2"/>
</dbReference>
<evidence type="ECO:0000256" key="3">
    <source>
        <dbReference type="ARBA" id="ARBA00022475"/>
    </source>
</evidence>
<feature type="transmembrane region" description="Helical" evidence="8">
    <location>
        <begin position="218"/>
        <end position="240"/>
    </location>
</feature>
<dbReference type="GO" id="GO:0005886">
    <property type="term" value="C:plasma membrane"/>
    <property type="evidence" value="ECO:0007669"/>
    <property type="project" value="UniProtKB-SubCell"/>
</dbReference>
<gene>
    <name evidence="10" type="ORF">CKO40_00190</name>
</gene>